<dbReference type="PANTHER" id="PTHR24373">
    <property type="entry name" value="SLIT RELATED LEUCINE-RICH REPEAT NEURONAL PROTEIN"/>
    <property type="match status" value="1"/>
</dbReference>
<keyword evidence="6" id="KW-1185">Reference proteome</keyword>
<dbReference type="AlphaFoldDB" id="A0A9P0AQE5"/>
<keyword evidence="1" id="KW-0433">Leucine-rich repeat</keyword>
<gene>
    <name evidence="5" type="ORF">MELIAE_LOCUS207</name>
</gene>
<dbReference type="Proteomes" id="UP001154078">
    <property type="component" value="Chromosome 1"/>
</dbReference>
<organism evidence="5 6">
    <name type="scientific">Brassicogethes aeneus</name>
    <name type="common">Rape pollen beetle</name>
    <name type="synonym">Meligethes aeneus</name>
    <dbReference type="NCBI Taxonomy" id="1431903"/>
    <lineage>
        <taxon>Eukaryota</taxon>
        <taxon>Metazoa</taxon>
        <taxon>Ecdysozoa</taxon>
        <taxon>Arthropoda</taxon>
        <taxon>Hexapoda</taxon>
        <taxon>Insecta</taxon>
        <taxon>Pterygota</taxon>
        <taxon>Neoptera</taxon>
        <taxon>Endopterygota</taxon>
        <taxon>Coleoptera</taxon>
        <taxon>Polyphaga</taxon>
        <taxon>Cucujiformia</taxon>
        <taxon>Nitidulidae</taxon>
        <taxon>Meligethinae</taxon>
        <taxon>Brassicogethes</taxon>
    </lineage>
</organism>
<evidence type="ECO:0000256" key="2">
    <source>
        <dbReference type="ARBA" id="ARBA00022729"/>
    </source>
</evidence>
<evidence type="ECO:0000256" key="1">
    <source>
        <dbReference type="ARBA" id="ARBA00022614"/>
    </source>
</evidence>
<dbReference type="Pfam" id="PF13306">
    <property type="entry name" value="LRR_5"/>
    <property type="match status" value="1"/>
</dbReference>
<dbReference type="SUPFAM" id="SSF52058">
    <property type="entry name" value="L domain-like"/>
    <property type="match status" value="1"/>
</dbReference>
<dbReference type="InterPro" id="IPR001611">
    <property type="entry name" value="Leu-rich_rpt"/>
</dbReference>
<dbReference type="PROSITE" id="PS51450">
    <property type="entry name" value="LRR"/>
    <property type="match status" value="1"/>
</dbReference>
<protein>
    <submittedName>
        <fullName evidence="5">Uncharacterized protein</fullName>
    </submittedName>
</protein>
<evidence type="ECO:0000256" key="4">
    <source>
        <dbReference type="SAM" id="SignalP"/>
    </source>
</evidence>
<sequence>MKQLLLMCLLMTVVHGKCLLGFQYTSPSNRTLFTSCKNVVSKNLEALKNIQPFSRMKFLDLMNYSGSFKNSTLSAFPDLDVLHIQESSFTDLTKDVLGECCRNLTKIVLRNNNVNLDKDVFQSSKKLKSIVIYNENIPKVDTVFKGLSELDILILNNSKVEDIGEHSFSDLVNLQLLELNYNDIKEIEPKTFEPLGNLKTLTIFNNIDLNITMEAFSKLKNLETLGLNTEVITKYDIEDLKKTLPKLKTIVFKKQDKTCNKVFLERVKSKNIDVNYVTFPGEPICINKIL</sequence>
<dbReference type="SMART" id="SM00369">
    <property type="entry name" value="LRR_TYP"/>
    <property type="match status" value="2"/>
</dbReference>
<keyword evidence="2 4" id="KW-0732">Signal</keyword>
<dbReference type="Pfam" id="PF13855">
    <property type="entry name" value="LRR_8"/>
    <property type="match status" value="1"/>
</dbReference>
<dbReference type="InterPro" id="IPR050328">
    <property type="entry name" value="Dev_Immune_Receptor"/>
</dbReference>
<evidence type="ECO:0000313" key="6">
    <source>
        <dbReference type="Proteomes" id="UP001154078"/>
    </source>
</evidence>
<proteinExistence type="predicted"/>
<dbReference type="OrthoDB" id="6669688at2759"/>
<dbReference type="EMBL" id="OV121132">
    <property type="protein sequence ID" value="CAH0545935.1"/>
    <property type="molecule type" value="Genomic_DNA"/>
</dbReference>
<dbReference type="InterPro" id="IPR003591">
    <property type="entry name" value="Leu-rich_rpt_typical-subtyp"/>
</dbReference>
<dbReference type="InterPro" id="IPR026906">
    <property type="entry name" value="LRR_5"/>
</dbReference>
<accession>A0A9P0AQE5</accession>
<evidence type="ECO:0000313" key="5">
    <source>
        <dbReference type="EMBL" id="CAH0545935.1"/>
    </source>
</evidence>
<name>A0A9P0AQE5_BRAAE</name>
<reference evidence="5" key="1">
    <citation type="submission" date="2021-12" db="EMBL/GenBank/DDBJ databases">
        <authorList>
            <person name="King R."/>
        </authorList>
    </citation>
    <scope>NUCLEOTIDE SEQUENCE</scope>
</reference>
<dbReference type="PANTHER" id="PTHR24373:SF275">
    <property type="entry name" value="TIR DOMAIN-CONTAINING PROTEIN"/>
    <property type="match status" value="1"/>
</dbReference>
<feature type="chain" id="PRO_5040372828" evidence="4">
    <location>
        <begin position="17"/>
        <end position="290"/>
    </location>
</feature>
<dbReference type="InterPro" id="IPR032675">
    <property type="entry name" value="LRR_dom_sf"/>
</dbReference>
<keyword evidence="3" id="KW-0677">Repeat</keyword>
<evidence type="ECO:0000256" key="3">
    <source>
        <dbReference type="ARBA" id="ARBA00022737"/>
    </source>
</evidence>
<feature type="signal peptide" evidence="4">
    <location>
        <begin position="1"/>
        <end position="16"/>
    </location>
</feature>
<dbReference type="Gene3D" id="3.80.10.10">
    <property type="entry name" value="Ribonuclease Inhibitor"/>
    <property type="match status" value="1"/>
</dbReference>